<feature type="domain" description="Helicase ATP-binding" evidence="10">
    <location>
        <begin position="623"/>
        <end position="784"/>
    </location>
</feature>
<evidence type="ECO:0000256" key="2">
    <source>
        <dbReference type="ARBA" id="ARBA00022741"/>
    </source>
</evidence>
<dbReference type="InterPro" id="IPR027417">
    <property type="entry name" value="P-loop_NTPase"/>
</dbReference>
<comment type="function">
    <text evidence="9">Couples transcription and DNA repair by recognizing RNA polymerase (RNAP) stalled at DNA lesions. Mediates ATP-dependent release of RNAP and its truncated transcript from the DNA, and recruitment of nucleotide excision repair machinery to the damaged site.</text>
</comment>
<dbReference type="Gene3D" id="3.40.50.11140">
    <property type="match status" value="1"/>
</dbReference>
<keyword evidence="1 9" id="KW-0963">Cytoplasm</keyword>
<dbReference type="PANTHER" id="PTHR47964:SF1">
    <property type="entry name" value="ATP-DEPENDENT DNA HELICASE HOMOLOG RECG, CHLOROPLASTIC"/>
    <property type="match status" value="1"/>
</dbReference>
<feature type="domain" description="Helicase C-terminal" evidence="11">
    <location>
        <begin position="805"/>
        <end position="959"/>
    </location>
</feature>
<dbReference type="SUPFAM" id="SSF143517">
    <property type="entry name" value="TRCF domain-like"/>
    <property type="match status" value="1"/>
</dbReference>
<keyword evidence="7 9" id="KW-0238">DNA-binding</keyword>
<dbReference type="Pfam" id="PF17757">
    <property type="entry name" value="UvrB_inter"/>
    <property type="match status" value="1"/>
</dbReference>
<evidence type="ECO:0000256" key="9">
    <source>
        <dbReference type="HAMAP-Rule" id="MF_00969"/>
    </source>
</evidence>
<dbReference type="Pfam" id="PF21132">
    <property type="entry name" value="MFD_D3"/>
    <property type="match status" value="1"/>
</dbReference>
<dbReference type="SMART" id="SM00487">
    <property type="entry name" value="DEXDc"/>
    <property type="match status" value="1"/>
</dbReference>
<accession>A0ABP7U9X7</accession>
<dbReference type="Proteomes" id="UP001424459">
    <property type="component" value="Unassembled WGS sequence"/>
</dbReference>
<dbReference type="SUPFAM" id="SSF141259">
    <property type="entry name" value="CarD-like"/>
    <property type="match status" value="1"/>
</dbReference>
<evidence type="ECO:0000259" key="10">
    <source>
        <dbReference type="PROSITE" id="PS51192"/>
    </source>
</evidence>
<dbReference type="EC" id="3.6.4.-" evidence="9"/>
<dbReference type="Gene3D" id="3.40.50.300">
    <property type="entry name" value="P-loop containing nucleotide triphosphate hydrolases"/>
    <property type="match status" value="2"/>
</dbReference>
<dbReference type="InterPro" id="IPR004576">
    <property type="entry name" value="Mfd"/>
</dbReference>
<evidence type="ECO:0000256" key="8">
    <source>
        <dbReference type="ARBA" id="ARBA00023204"/>
    </source>
</evidence>
<evidence type="ECO:0000259" key="11">
    <source>
        <dbReference type="PROSITE" id="PS51194"/>
    </source>
</evidence>
<dbReference type="InterPro" id="IPR001650">
    <property type="entry name" value="Helicase_C-like"/>
</dbReference>
<dbReference type="PROSITE" id="PS51192">
    <property type="entry name" value="HELICASE_ATP_BIND_1"/>
    <property type="match status" value="1"/>
</dbReference>
<evidence type="ECO:0000256" key="3">
    <source>
        <dbReference type="ARBA" id="ARBA00022763"/>
    </source>
</evidence>
<dbReference type="InterPro" id="IPR041471">
    <property type="entry name" value="UvrB_inter"/>
</dbReference>
<comment type="similarity">
    <text evidence="9">In the N-terminal section; belongs to the UvrB family.</text>
</comment>
<comment type="caution">
    <text evidence="12">The sequence shown here is derived from an EMBL/GenBank/DDBJ whole genome shotgun (WGS) entry which is preliminary data.</text>
</comment>
<protein>
    <recommendedName>
        <fullName evidence="9">Transcription-repair-coupling factor</fullName>
        <shortName evidence="9">TRCF</shortName>
        <ecNumber evidence="9">3.6.4.-</ecNumber>
    </recommendedName>
</protein>
<dbReference type="InterPro" id="IPR037235">
    <property type="entry name" value="TRCF-like_C_D7"/>
</dbReference>
<dbReference type="SMART" id="SM00490">
    <property type="entry name" value="HELICc"/>
    <property type="match status" value="1"/>
</dbReference>
<keyword evidence="5" id="KW-0347">Helicase</keyword>
<proteinExistence type="inferred from homology"/>
<dbReference type="Gene3D" id="3.40.50.11180">
    <property type="match status" value="1"/>
</dbReference>
<keyword evidence="6 9" id="KW-0067">ATP-binding</keyword>
<evidence type="ECO:0000313" key="13">
    <source>
        <dbReference type="Proteomes" id="UP001424459"/>
    </source>
</evidence>
<keyword evidence="4 9" id="KW-0378">Hydrolase</keyword>
<dbReference type="NCBIfam" id="TIGR00580">
    <property type="entry name" value="mfd"/>
    <property type="match status" value="1"/>
</dbReference>
<sequence>MSDLQRILKAGEPLTLASVPAGFLPWLAANLARAAHGRAGSGRLVVIASDEAAMRALAETAPAFAPELEVVTFPAWDCLPYDRASPALRVMAERLSALHRLQGRIERPQLFVTTANAATQRTLTPFRIRQLTRRLAPGERMEREALITLLTANGYHRTDNVSEAGEFAVRGGLLDLYPSGLPHAIRLDFFGDEIETMRAFDPADQRTIGAAEAFTLMPASEALLDEDSVKRFRARYREHFGATATGDPLYQAVSEGRRLAGMEHWLPLFEERLDTLFAHLGDGDLIIRDGGVDGSIVSRREAIQDYFSNRERAMVAEPGSYRPLAPSELYLSTKEWDGLVADRPIHLASAFPEPASNKVIDFGVTLARDFAPERTAQENVYEAVVKHVGKLKKDHKIILASYTVGARERLAGLLKDHGLVSQKLADSWQDALGAPQDAALLVLPLDHGFTTPDIAVLTEQDMLGDRLVRRRKRRKSADAFLSELATLTPGDLVVHAEHGIGRYEGLTQVQVGKSPHDCVALEYAGGNKLYVPVENIDVLSRYGSGEEGVALDRLGGEAWQRRKARMKERIREIAGELIKTAALRATRQGVVAEPDSAYPAMVDRFPYEETDDQNRAIGDVLEDLAAGRPMDRLVCGDVGFGKTEVALRAAFVAAMAGYQVAVVCPTTLLARQHYSNFVERMKGFPIEVGRLSRLVSSTEAKRTKELLEEGQIDIVVGTHAILAKGIKFKKLGLVIVDEEQRFGVTHKERLKALKADVHVLTLTATPIPRTLQMAMSGLRELSVIQTPPVDRLAVRTYVTPWDPVVIREALLREHYRGGQSYFVVPRISDLPDIEEWLREEVPEVKPIVAHGQLAPTEVEERMSAFYDRKYDVLLSTTIVESGLDIPSANTLIVHRAERFGLAQLYQLRGRVGRSKTRAYAYMTTPPDRQVTETAEKRLTVLSNLDTLGAGFQLASHDLDIRGAGNLLGDEQSGHIKEVGFELYQSMLEDAILDMKAGGNREDKPDEFSPQINVEAPIMIPEDYVPDLDLRMGLYRRLGELEAPQEVEEFAAELIDRFGKLPEETSNLLQVVETKIHCRAACIAKLDAGQRGAVVTFAPSGFPEVKGLFDYIARLKGSAKLRPDQKLVVSRDWATPAQRLNGVLQLSRGLARVAAAGKREKVAA</sequence>
<keyword evidence="3 9" id="KW-0227">DNA damage</keyword>
<evidence type="ECO:0000256" key="5">
    <source>
        <dbReference type="ARBA" id="ARBA00022806"/>
    </source>
</evidence>
<dbReference type="InterPro" id="IPR036101">
    <property type="entry name" value="CarD-like/TRCF_RID_sf"/>
</dbReference>
<dbReference type="InterPro" id="IPR047112">
    <property type="entry name" value="RecG/Mfd"/>
</dbReference>
<gene>
    <name evidence="9 12" type="primary">mfd</name>
    <name evidence="12" type="ORF">GCM10022281_19520</name>
</gene>
<dbReference type="InterPro" id="IPR048635">
    <property type="entry name" value="MFD_D3"/>
</dbReference>
<dbReference type="Gene3D" id="2.40.10.170">
    <property type="match status" value="1"/>
</dbReference>
<evidence type="ECO:0000256" key="4">
    <source>
        <dbReference type="ARBA" id="ARBA00022801"/>
    </source>
</evidence>
<dbReference type="EMBL" id="BAABBR010000001">
    <property type="protein sequence ID" value="GAA4038775.1"/>
    <property type="molecule type" value="Genomic_DNA"/>
</dbReference>
<dbReference type="SUPFAM" id="SSF52540">
    <property type="entry name" value="P-loop containing nucleoside triphosphate hydrolases"/>
    <property type="match status" value="4"/>
</dbReference>
<evidence type="ECO:0000256" key="1">
    <source>
        <dbReference type="ARBA" id="ARBA00022490"/>
    </source>
</evidence>
<comment type="similarity">
    <text evidence="9">In the C-terminal section; belongs to the helicase family. RecG subfamily.</text>
</comment>
<dbReference type="Gene3D" id="3.30.2060.10">
    <property type="entry name" value="Penicillin-binding protein 1b domain"/>
    <property type="match status" value="1"/>
</dbReference>
<dbReference type="Pfam" id="PF03461">
    <property type="entry name" value="TRCF"/>
    <property type="match status" value="1"/>
</dbReference>
<dbReference type="InterPro" id="IPR005118">
    <property type="entry name" value="TRCF_C"/>
</dbReference>
<evidence type="ECO:0000256" key="6">
    <source>
        <dbReference type="ARBA" id="ARBA00022840"/>
    </source>
</evidence>
<organism evidence="12 13">
    <name type="scientific">Sphingomonas rosea</name>
    <dbReference type="NCBI Taxonomy" id="335605"/>
    <lineage>
        <taxon>Bacteria</taxon>
        <taxon>Pseudomonadati</taxon>
        <taxon>Pseudomonadota</taxon>
        <taxon>Alphaproteobacteria</taxon>
        <taxon>Sphingomonadales</taxon>
        <taxon>Sphingomonadaceae</taxon>
        <taxon>Sphingomonas</taxon>
    </lineage>
</organism>
<dbReference type="InterPro" id="IPR011545">
    <property type="entry name" value="DEAD/DEAH_box_helicase_dom"/>
</dbReference>
<dbReference type="Pfam" id="PF00271">
    <property type="entry name" value="Helicase_C"/>
    <property type="match status" value="1"/>
</dbReference>
<evidence type="ECO:0000256" key="7">
    <source>
        <dbReference type="ARBA" id="ARBA00023125"/>
    </source>
</evidence>
<dbReference type="HAMAP" id="MF_00969">
    <property type="entry name" value="TRCF"/>
    <property type="match status" value="1"/>
</dbReference>
<dbReference type="CDD" id="cd17991">
    <property type="entry name" value="DEXHc_TRCF"/>
    <property type="match status" value="1"/>
</dbReference>
<dbReference type="SMART" id="SM00982">
    <property type="entry name" value="TRCF"/>
    <property type="match status" value="1"/>
</dbReference>
<dbReference type="Gene3D" id="3.90.1150.50">
    <property type="entry name" value="Transcription-repair-coupling factor, D7 domain"/>
    <property type="match status" value="1"/>
</dbReference>
<evidence type="ECO:0000313" key="12">
    <source>
        <dbReference type="EMBL" id="GAA4038775.1"/>
    </source>
</evidence>
<keyword evidence="2 9" id="KW-0547">Nucleotide-binding</keyword>
<dbReference type="InterPro" id="IPR014001">
    <property type="entry name" value="Helicase_ATP-bd"/>
</dbReference>
<dbReference type="InterPro" id="IPR003711">
    <property type="entry name" value="CarD-like/TRCF_RID"/>
</dbReference>
<dbReference type="RefSeq" id="WP_344696889.1">
    <property type="nucleotide sequence ID" value="NZ_BAABBR010000001.1"/>
</dbReference>
<name>A0ABP7U9X7_9SPHN</name>
<keyword evidence="8 9" id="KW-0234">DNA repair</keyword>
<keyword evidence="13" id="KW-1185">Reference proteome</keyword>
<dbReference type="Pfam" id="PF00270">
    <property type="entry name" value="DEAD"/>
    <property type="match status" value="1"/>
</dbReference>
<comment type="subcellular location">
    <subcellularLocation>
        <location evidence="9">Cytoplasm</location>
    </subcellularLocation>
</comment>
<dbReference type="PANTHER" id="PTHR47964">
    <property type="entry name" value="ATP-DEPENDENT DNA HELICASE HOMOLOG RECG, CHLOROPLASTIC"/>
    <property type="match status" value="1"/>
</dbReference>
<dbReference type="PROSITE" id="PS51194">
    <property type="entry name" value="HELICASE_CTER"/>
    <property type="match status" value="1"/>
</dbReference>
<reference evidence="13" key="1">
    <citation type="journal article" date="2019" name="Int. J. Syst. Evol. Microbiol.">
        <title>The Global Catalogue of Microorganisms (GCM) 10K type strain sequencing project: providing services to taxonomists for standard genome sequencing and annotation.</title>
        <authorList>
            <consortium name="The Broad Institute Genomics Platform"/>
            <consortium name="The Broad Institute Genome Sequencing Center for Infectious Disease"/>
            <person name="Wu L."/>
            <person name="Ma J."/>
        </authorList>
    </citation>
    <scope>NUCLEOTIDE SEQUENCE [LARGE SCALE GENOMIC DNA]</scope>
    <source>
        <strain evidence="13">JCM 17564</strain>
    </source>
</reference>
<dbReference type="Pfam" id="PF02559">
    <property type="entry name" value="CarD_TRCF_RID"/>
    <property type="match status" value="1"/>
</dbReference>
<dbReference type="SMART" id="SM01058">
    <property type="entry name" value="CarD_TRCF"/>
    <property type="match status" value="1"/>
</dbReference>